<reference evidence="3 4" key="1">
    <citation type="journal article" date="2014" name="Agronomy (Basel)">
        <title>A Draft Genome Sequence for Ensete ventricosum, the Drought-Tolerant Tree Against Hunger.</title>
        <authorList>
            <person name="Harrison J."/>
            <person name="Moore K.A."/>
            <person name="Paszkiewicz K."/>
            <person name="Jones T."/>
            <person name="Grant M."/>
            <person name="Ambacheew D."/>
            <person name="Muzemil S."/>
            <person name="Studholme D.J."/>
        </authorList>
    </citation>
    <scope>NUCLEOTIDE SEQUENCE [LARGE SCALE GENOMIC DNA]</scope>
</reference>
<organism evidence="3 4">
    <name type="scientific">Ensete ventricosum</name>
    <name type="common">Abyssinian banana</name>
    <name type="synonym">Musa ensete</name>
    <dbReference type="NCBI Taxonomy" id="4639"/>
    <lineage>
        <taxon>Eukaryota</taxon>
        <taxon>Viridiplantae</taxon>
        <taxon>Streptophyta</taxon>
        <taxon>Embryophyta</taxon>
        <taxon>Tracheophyta</taxon>
        <taxon>Spermatophyta</taxon>
        <taxon>Magnoliopsida</taxon>
        <taxon>Liliopsida</taxon>
        <taxon>Zingiberales</taxon>
        <taxon>Musaceae</taxon>
        <taxon>Ensete</taxon>
    </lineage>
</organism>
<feature type="region of interest" description="Disordered" evidence="1">
    <location>
        <begin position="87"/>
        <end position="270"/>
    </location>
</feature>
<sequence length="270" mass="30007">MLRQASSRNHRGEKNAFFRIGILVAVCLWLLYQMKCSHDQRKAYEEKFGDAERVAMFGREELLPDTLEAASLPAEGRAHVVKHEELEKQEHEERAHEAQEQSFKGDDASSEVVHGGHEAEHEEGVQAAQERSFEADDASSAVDHVVGVKESESGNTLFDPAETTNSGVVHEGKNNRITANGAVLEKRPSSRTAPGESDKQEESGMRSRDLSKDESNVRENYTAMSEAWRETERNQSTAVHPTVAVATAGSEVPWEEESDSPETTNNVEEY</sequence>
<feature type="compositionally biased region" description="Polar residues" evidence="1">
    <location>
        <begin position="261"/>
        <end position="270"/>
    </location>
</feature>
<dbReference type="PANTHER" id="PTHR33700:SF4">
    <property type="entry name" value="MYB-LIKE PROTEIN X"/>
    <property type="match status" value="1"/>
</dbReference>
<keyword evidence="2" id="KW-1133">Transmembrane helix</keyword>
<keyword evidence="2" id="KW-0472">Membrane</keyword>
<protein>
    <submittedName>
        <fullName evidence="3">Uncharacterized protein</fullName>
    </submittedName>
</protein>
<keyword evidence="2" id="KW-0812">Transmembrane</keyword>
<feature type="compositionally biased region" description="Basic and acidic residues" evidence="1">
    <location>
        <begin position="114"/>
        <end position="124"/>
    </location>
</feature>
<dbReference type="EMBL" id="AMZH03032896">
    <property type="protein sequence ID" value="RRT32261.1"/>
    <property type="molecule type" value="Genomic_DNA"/>
</dbReference>
<dbReference type="Proteomes" id="UP000287651">
    <property type="component" value="Unassembled WGS sequence"/>
</dbReference>
<accession>A0A426WYD3</accession>
<evidence type="ECO:0000256" key="2">
    <source>
        <dbReference type="SAM" id="Phobius"/>
    </source>
</evidence>
<dbReference type="AlphaFoldDB" id="A0A426WYD3"/>
<evidence type="ECO:0000313" key="3">
    <source>
        <dbReference type="EMBL" id="RRT32261.1"/>
    </source>
</evidence>
<name>A0A426WYD3_ENSVE</name>
<evidence type="ECO:0000256" key="1">
    <source>
        <dbReference type="SAM" id="MobiDB-lite"/>
    </source>
</evidence>
<feature type="compositionally biased region" description="Low complexity" evidence="1">
    <location>
        <begin position="237"/>
        <end position="248"/>
    </location>
</feature>
<proteinExistence type="predicted"/>
<dbReference type="PANTHER" id="PTHR33700">
    <property type="entry name" value="MYB-LIKE PROTEIN X"/>
    <property type="match status" value="1"/>
</dbReference>
<feature type="compositionally biased region" description="Basic and acidic residues" evidence="1">
    <location>
        <begin position="87"/>
        <end position="107"/>
    </location>
</feature>
<gene>
    <name evidence="3" type="ORF">B296_00057235</name>
</gene>
<feature type="compositionally biased region" description="Basic and acidic residues" evidence="1">
    <location>
        <begin position="196"/>
        <end position="217"/>
    </location>
</feature>
<feature type="transmembrane region" description="Helical" evidence="2">
    <location>
        <begin position="16"/>
        <end position="32"/>
    </location>
</feature>
<comment type="caution">
    <text evidence="3">The sequence shown here is derived from an EMBL/GenBank/DDBJ whole genome shotgun (WGS) entry which is preliminary data.</text>
</comment>
<evidence type="ECO:0000313" key="4">
    <source>
        <dbReference type="Proteomes" id="UP000287651"/>
    </source>
</evidence>